<gene>
    <name evidence="1" type="ORF">Pdw03_0560</name>
</gene>
<dbReference type="Proteomes" id="UP000595662">
    <property type="component" value="Chromosome 4"/>
</dbReference>
<protein>
    <submittedName>
        <fullName evidence="1">Uncharacterized protein</fullName>
    </submittedName>
</protein>
<dbReference type="EMBL" id="CP060777">
    <property type="protein sequence ID" value="QQK45662.1"/>
    <property type="molecule type" value="Genomic_DNA"/>
</dbReference>
<dbReference type="RefSeq" id="XP_065957369.1">
    <property type="nucleotide sequence ID" value="XM_066099642.1"/>
</dbReference>
<proteinExistence type="predicted"/>
<accession>A0A7T6XRC7</accession>
<evidence type="ECO:0000313" key="1">
    <source>
        <dbReference type="EMBL" id="QQK45662.1"/>
    </source>
</evidence>
<reference evidence="1 2" key="1">
    <citation type="submission" date="2020-08" db="EMBL/GenBank/DDBJ databases">
        <title>The completed genome sequence of the pathogenic ascomycete fungus Penicillium digitatum.</title>
        <authorList>
            <person name="Wang M."/>
        </authorList>
    </citation>
    <scope>NUCLEOTIDE SEQUENCE [LARGE SCALE GENOMIC DNA]</scope>
    <source>
        <strain evidence="1 2">PdW03</strain>
    </source>
</reference>
<dbReference type="GeneID" id="90952157"/>
<organism evidence="1 2">
    <name type="scientific">Penicillium digitatum</name>
    <name type="common">Green mold</name>
    <dbReference type="NCBI Taxonomy" id="36651"/>
    <lineage>
        <taxon>Eukaryota</taxon>
        <taxon>Fungi</taxon>
        <taxon>Dikarya</taxon>
        <taxon>Ascomycota</taxon>
        <taxon>Pezizomycotina</taxon>
        <taxon>Eurotiomycetes</taxon>
        <taxon>Eurotiomycetidae</taxon>
        <taxon>Eurotiales</taxon>
        <taxon>Aspergillaceae</taxon>
        <taxon>Penicillium</taxon>
    </lineage>
</organism>
<dbReference type="AlphaFoldDB" id="A0A7T6XRC7"/>
<name>A0A7T6XRC7_PENDI</name>
<sequence length="233" mass="25861">MRLGFIRFDRLGAGRWWRLLASASLASSFAAAFTSQASLVGRWPAPQLAHLISASPCFGHSQVGCPFAQWPHWHNFERPSRQKRVVWCTWCCQSVPCVIAWFATTGSPAEVSAPSLGPPLTPASAASSSCQYRARLLPTSAFLRTRSAVNRHLYITGGENIRRYKVTTAAKRSTRLSPRDRFACPVGLLDDLPWCTTTEGLAGIAIVTVRTVMLKKRKITARDLRPVYLELQF</sequence>
<evidence type="ECO:0000313" key="2">
    <source>
        <dbReference type="Proteomes" id="UP000595662"/>
    </source>
</evidence>